<dbReference type="EMBL" id="CAADFD010000007">
    <property type="protein sequence ID" value="VFJ50615.1"/>
    <property type="molecule type" value="Genomic_DNA"/>
</dbReference>
<evidence type="ECO:0000256" key="2">
    <source>
        <dbReference type="SAM" id="SignalP"/>
    </source>
</evidence>
<keyword evidence="4" id="KW-0645">Protease</keyword>
<evidence type="ECO:0000313" key="3">
    <source>
        <dbReference type="EMBL" id="VFJ44828.1"/>
    </source>
</evidence>
<organism evidence="4">
    <name type="scientific">Candidatus Kentrum sp. FW</name>
    <dbReference type="NCBI Taxonomy" id="2126338"/>
    <lineage>
        <taxon>Bacteria</taxon>
        <taxon>Pseudomonadati</taxon>
        <taxon>Pseudomonadota</taxon>
        <taxon>Gammaproteobacteria</taxon>
        <taxon>Candidatus Kentrum</taxon>
    </lineage>
</organism>
<feature type="signal peptide" evidence="2">
    <location>
        <begin position="1"/>
        <end position="22"/>
    </location>
</feature>
<accession>A0A450SDI3</accession>
<keyword evidence="4" id="KW-0031">Aminopeptidase</keyword>
<evidence type="ECO:0000256" key="1">
    <source>
        <dbReference type="ARBA" id="ARBA00007068"/>
    </source>
</evidence>
<dbReference type="Gene3D" id="3.60.70.12">
    <property type="entry name" value="L-amino peptidase D-ALA esterase/amidase"/>
    <property type="match status" value="1"/>
</dbReference>
<dbReference type="PANTHER" id="PTHR36512:SF3">
    <property type="entry name" value="BLR5678 PROTEIN"/>
    <property type="match status" value="1"/>
</dbReference>
<dbReference type="InterPro" id="IPR005321">
    <property type="entry name" value="Peptidase_S58_DmpA"/>
</dbReference>
<feature type="chain" id="PRO_5036113357" evidence="2">
    <location>
        <begin position="23"/>
        <end position="360"/>
    </location>
</feature>
<comment type="similarity">
    <text evidence="1">Belongs to the peptidase S58 family.</text>
</comment>
<dbReference type="InterPro" id="IPR016117">
    <property type="entry name" value="ArgJ-like_dom_sf"/>
</dbReference>
<dbReference type="SUPFAM" id="SSF56266">
    <property type="entry name" value="DmpA/ArgJ-like"/>
    <property type="match status" value="1"/>
</dbReference>
<protein>
    <submittedName>
        <fullName evidence="4">L-aminopeptidase/D-esterase</fullName>
    </submittedName>
</protein>
<dbReference type="GO" id="GO:0004177">
    <property type="term" value="F:aminopeptidase activity"/>
    <property type="evidence" value="ECO:0007669"/>
    <property type="project" value="UniProtKB-KW"/>
</dbReference>
<dbReference type="Pfam" id="PF03576">
    <property type="entry name" value="Peptidase_S58"/>
    <property type="match status" value="1"/>
</dbReference>
<proteinExistence type="inferred from homology"/>
<keyword evidence="4" id="KW-0378">Hydrolase</keyword>
<dbReference type="AlphaFoldDB" id="A0A450SDI3"/>
<evidence type="ECO:0000313" key="4">
    <source>
        <dbReference type="EMBL" id="VFJ50615.1"/>
    </source>
</evidence>
<dbReference type="CDD" id="cd02252">
    <property type="entry name" value="nylC_like"/>
    <property type="match status" value="1"/>
</dbReference>
<keyword evidence="2" id="KW-0732">Signal</keyword>
<gene>
    <name evidence="3" type="ORF">BECKFW1821A_GA0114235_100838</name>
    <name evidence="4" type="ORF">BECKFW1821B_GA0114236_100732</name>
</gene>
<sequence>MYINPKFLLVLVLTTCVNMSIATENDTITAIPGIEVGHYRGHEVPRGVTVIRFPREGALASVDVRGGAPGTRETDLLDPMNTVDKIHAIVLAGGSAYGLESAAGVMACLEEEGIGFRAGSSDLVIPIVPAAVVFDLFVGNGLVRPTKSWGYSACKSANSDPVKSGNIGAGWGATVGKILGPKRVMKGGLGSFAMDLPGGIRIGALVVVNAFGDVIDPKTEEIVAGTRRETKGQFANSVRVLLGNAGPDISRGTNTTVGIVATNARLNKIQVRKIAQMAHNGLARVIQPVHTPFDGDTIFAVSIPEKDLDGNSRKALTMIAVAAEKVLEKAVLLAVLEAKTIADIPANRDWKDLVPESYLP</sequence>
<reference evidence="4" key="1">
    <citation type="submission" date="2019-02" db="EMBL/GenBank/DDBJ databases">
        <authorList>
            <person name="Gruber-Vodicka R. H."/>
            <person name="Seah K. B. B."/>
        </authorList>
    </citation>
    <scope>NUCLEOTIDE SEQUENCE</scope>
    <source>
        <strain evidence="4">BECK_BZ106</strain>
        <strain evidence="3">BECK_BZ15</strain>
    </source>
</reference>
<dbReference type="PANTHER" id="PTHR36512">
    <property type="entry name" value="D-AMINOPEPTIDASE"/>
    <property type="match status" value="1"/>
</dbReference>
<dbReference type="EMBL" id="CAADEW010000008">
    <property type="protein sequence ID" value="VFJ44828.1"/>
    <property type="molecule type" value="Genomic_DNA"/>
</dbReference>
<name>A0A450SDI3_9GAMM</name>